<reference evidence="2" key="1">
    <citation type="journal article" date="2011" name="J. Bacteriol.">
        <title>Genome sequence of the 1,4-dioxane-degrading Pseudonocardia dioxanivorans strain CB1190.</title>
        <authorList>
            <person name="Sales C.M."/>
            <person name="Mahendra S."/>
            <person name="Grostern A."/>
            <person name="Parales R.E."/>
            <person name="Goodwin L.A."/>
            <person name="Woyke T."/>
            <person name="Nolan M."/>
            <person name="Lapidus A."/>
            <person name="Chertkov O."/>
            <person name="Ovchinnikova G."/>
            <person name="Sczyrba A."/>
            <person name="Alvarez-Cohen L."/>
        </authorList>
    </citation>
    <scope>NUCLEOTIDE SEQUENCE</scope>
    <source>
        <strain evidence="2">CB1190</strain>
        <plasmid evidence="2">pPSED02</plasmid>
    </source>
</reference>
<dbReference type="EMBL" id="CP002597">
    <property type="protein sequence ID" value="AEA29056.1"/>
    <property type="molecule type" value="Genomic_DNA"/>
</dbReference>
<feature type="region of interest" description="Disordered" evidence="1">
    <location>
        <begin position="80"/>
        <end position="100"/>
    </location>
</feature>
<organism evidence="2">
    <name type="scientific">Pseudonocardia dioxanivorans (strain ATCC 55486 / DSM 44775 / JCM 13855 / CB1190)</name>
    <dbReference type="NCBI Taxonomy" id="675635"/>
    <lineage>
        <taxon>Bacteria</taxon>
        <taxon>Bacillati</taxon>
        <taxon>Actinomycetota</taxon>
        <taxon>Actinomycetes</taxon>
        <taxon>Pseudonocardiales</taxon>
        <taxon>Pseudonocardiaceae</taxon>
        <taxon>Pseudonocardia</taxon>
    </lineage>
</organism>
<protein>
    <submittedName>
        <fullName evidence="2">Uncharacterized protein</fullName>
    </submittedName>
</protein>
<accession>F2L783</accession>
<evidence type="ECO:0000256" key="1">
    <source>
        <dbReference type="SAM" id="MobiDB-lite"/>
    </source>
</evidence>
<sequence length="127" mass="13120">MITGLLAASDCRNGNCPTVWATDRDTVLVQGYVERSRRAHAITVRVPGPILDGAAASMLCGTPPTIPSQAGPLSEWAIEPDGNDFLVTGPGDTPDAEACNAPDGEAVVELPAVALTRLPATREEAVA</sequence>
<geneLocation type="plasmid" evidence="2">
    <name>pPSED02</name>
</geneLocation>
<gene>
    <name evidence="2" type="ORF">Psed_6999</name>
</gene>
<name>F2L783_PSEUX</name>
<evidence type="ECO:0000313" key="2">
    <source>
        <dbReference type="EMBL" id="AEA29056.1"/>
    </source>
</evidence>
<dbReference type="AlphaFoldDB" id="F2L783"/>
<dbReference type="RefSeq" id="WP_014203945.1">
    <property type="nucleotide sequence ID" value="NC_016601.1"/>
</dbReference>
<proteinExistence type="predicted"/>
<keyword evidence="2" id="KW-0614">Plasmid</keyword>